<feature type="domain" description="T6SS Transcription factor RovC-like DNA binding" evidence="1">
    <location>
        <begin position="25"/>
        <end position="131"/>
    </location>
</feature>
<reference evidence="3" key="1">
    <citation type="submission" date="2006-01" db="EMBL/GenBank/DDBJ databases">
        <title>Complete sequence of Novosphingobium aromaticivorans DSM 12444.</title>
        <authorList>
            <consortium name="US DOE Joint Genome Institute"/>
            <person name="Copeland A."/>
            <person name="Lucas S."/>
            <person name="Lapidus A."/>
            <person name="Barry K."/>
            <person name="Detter J.C."/>
            <person name="Glavina T."/>
            <person name="Hammon N."/>
            <person name="Israni S."/>
            <person name="Pitluck S."/>
            <person name="Chain P."/>
            <person name="Malfatti S."/>
            <person name="Shin M."/>
            <person name="Vergez L."/>
            <person name="Schmutz J."/>
            <person name="Larimer F."/>
            <person name="Land M."/>
            <person name="Kyrpides N."/>
            <person name="Ivanova N."/>
            <person name="Fredrickson J."/>
            <person name="Balkwill D."/>
            <person name="Romine M.F."/>
            <person name="Richardson P."/>
        </authorList>
    </citation>
    <scope>NUCLEOTIDE SEQUENCE [LARGE SCALE GENOMIC DNA]</scope>
    <source>
        <strain evidence="3">ATCC 700278 / DSM 12444 / CCUG 56034 / CIP 105152 / NBRC 16084 / F199</strain>
    </source>
</reference>
<dbReference type="Proteomes" id="UP000009134">
    <property type="component" value="Chromosome"/>
</dbReference>
<organism evidence="2 3">
    <name type="scientific">Novosphingobium aromaticivorans (strain ATCC 700278 / DSM 12444 / CCUG 56034 / CIP 105152 / NBRC 16084 / F199)</name>
    <dbReference type="NCBI Taxonomy" id="279238"/>
    <lineage>
        <taxon>Bacteria</taxon>
        <taxon>Pseudomonadati</taxon>
        <taxon>Pseudomonadota</taxon>
        <taxon>Alphaproteobacteria</taxon>
        <taxon>Sphingomonadales</taxon>
        <taxon>Sphingomonadaceae</taxon>
        <taxon>Novosphingobium</taxon>
    </lineage>
</organism>
<dbReference type="KEGG" id="nar:Saro_0366"/>
<sequence>MDVARVRHRVLLRRNPACRAPAFSVPVLSGASLRLKATQSYAALLGFAASEKARAPYQLTAYRQRRLIQLLALLDAQAAGLFLRQIAFTVVFPRNQPLVGAVWKGSGERRHAHRLLGEAQRMCRHGYRTLLEKG</sequence>
<protein>
    <recommendedName>
        <fullName evidence="1">T6SS Transcription factor RovC-like DNA binding domain-containing protein</fullName>
    </recommendedName>
</protein>
<evidence type="ECO:0000313" key="2">
    <source>
        <dbReference type="EMBL" id="ABD24814.1"/>
    </source>
</evidence>
<dbReference type="Pfam" id="PF10074">
    <property type="entry name" value="RovC_DNA-bd"/>
    <property type="match status" value="1"/>
</dbReference>
<dbReference type="InterPro" id="IPR018754">
    <property type="entry name" value="RovC-like_DNA-bd"/>
</dbReference>
<proteinExistence type="predicted"/>
<evidence type="ECO:0000313" key="3">
    <source>
        <dbReference type="Proteomes" id="UP000009134"/>
    </source>
</evidence>
<evidence type="ECO:0000259" key="1">
    <source>
        <dbReference type="Pfam" id="PF10074"/>
    </source>
</evidence>
<gene>
    <name evidence="2" type="ordered locus">Saro_0366</name>
</gene>
<accession>Q2GBF9</accession>
<dbReference type="HOGENOM" id="CLU_1894057_0_0_5"/>
<dbReference type="EMBL" id="CP000248">
    <property type="protein sequence ID" value="ABD24814.1"/>
    <property type="molecule type" value="Genomic_DNA"/>
</dbReference>
<dbReference type="RefSeq" id="WP_011444028.1">
    <property type="nucleotide sequence ID" value="NC_007794.1"/>
</dbReference>
<keyword evidence="3" id="KW-1185">Reference proteome</keyword>
<name>Q2GBF9_NOVAD</name>
<dbReference type="AlphaFoldDB" id="Q2GBF9"/>
<dbReference type="STRING" id="279238.Saro_0366"/>